<accession>A0A6C0KJX5</accession>
<reference evidence="1" key="1">
    <citation type="journal article" date="2020" name="Nature">
        <title>Giant virus diversity and host interactions through global metagenomics.</title>
        <authorList>
            <person name="Schulz F."/>
            <person name="Roux S."/>
            <person name="Paez-Espino D."/>
            <person name="Jungbluth S."/>
            <person name="Walsh D.A."/>
            <person name="Denef V.J."/>
            <person name="McMahon K.D."/>
            <person name="Konstantinidis K.T."/>
            <person name="Eloe-Fadrosh E.A."/>
            <person name="Kyrpides N.C."/>
            <person name="Woyke T."/>
        </authorList>
    </citation>
    <scope>NUCLEOTIDE SEQUENCE</scope>
    <source>
        <strain evidence="1">GVMAG-S-3300012000-57</strain>
    </source>
</reference>
<proteinExistence type="predicted"/>
<evidence type="ECO:0000313" key="1">
    <source>
        <dbReference type="EMBL" id="QHU17471.1"/>
    </source>
</evidence>
<dbReference type="AlphaFoldDB" id="A0A6C0KJX5"/>
<organism evidence="1">
    <name type="scientific">viral metagenome</name>
    <dbReference type="NCBI Taxonomy" id="1070528"/>
    <lineage>
        <taxon>unclassified sequences</taxon>
        <taxon>metagenomes</taxon>
        <taxon>organismal metagenomes</taxon>
    </lineage>
</organism>
<dbReference type="EMBL" id="MN740909">
    <property type="protein sequence ID" value="QHU17471.1"/>
    <property type="molecule type" value="Genomic_DNA"/>
</dbReference>
<sequence length="469" mass="53516">MENCIKLSIYVPVGDVVPDGFAACTPEETAMVIRAGYSALMAAKSGLREYGQEELAESIRTELRQKHDNVVGEMGAKLDKTERELVVQKELYKTMCGDLEERIESQVARRLSAMCVEREQLHAEILRLREGQKAAGGEIAEQAIKLVHGDLENMRAMLSEKDKQTETLKTMFEKAVDKIDTITQKRAVVSIGKMGEHQFKDLAEKAFRDFEGFELVDVHSVGGQGDFHLKFRDFSVLADSKLYSHKVNSTSRDKIKRDLKKNEHMHFAWLVSLDTTIDKFDKAPFMFEWLSEKKCVCYVNQLMKYEEPSEMLRAVWFACKTLHSIMMDGDSEVEMGKLRERELKVREIAQKLVKNGRERETLMTQFRTNFDKNDELIRDILDGETNALVNESFGQVVTWWNSHVEVGEGESIKSTVLWNQFKKDCGDVENIDASGFKQVLCSFLHESKVVKPKTKGGALEIVGYRIKSV</sequence>
<protein>
    <submittedName>
        <fullName evidence="1">Uncharacterized protein</fullName>
    </submittedName>
</protein>
<name>A0A6C0KJX5_9ZZZZ</name>